<dbReference type="EMBL" id="CP033169">
    <property type="protein sequence ID" value="AYO30526.1"/>
    <property type="molecule type" value="Genomic_DNA"/>
</dbReference>
<keyword evidence="1" id="KW-1133">Transmembrane helix</keyword>
<keyword evidence="1" id="KW-0812">Transmembrane</keyword>
<dbReference type="Proteomes" id="UP000280960">
    <property type="component" value="Chromosome"/>
</dbReference>
<gene>
    <name evidence="2" type="ORF">D2962_07735</name>
</gene>
<accession>A0A3G2R502</accession>
<evidence type="ECO:0000313" key="3">
    <source>
        <dbReference type="Proteomes" id="UP000280960"/>
    </source>
</evidence>
<dbReference type="AlphaFoldDB" id="A0A3G2R502"/>
<dbReference type="KEGG" id="bacg:D2962_07735"/>
<sequence>MDIDKAKLMRIAVVTSITLVLMLAGQWIYTKYTIEKSLVNILSQKSWIEKADVKSDRGKVIVFVKFKDIDNFMEAYDDVYDTVNYNLKGKPFSILITNRPDSVIKDVYENYIQFIVHEAVQTGNYTAMRIKLDEIESEKKVKITTFINQRNVYIKIKHENYYFYYIVQRSN</sequence>
<name>A0A3G2R502_9FIRM</name>
<protein>
    <submittedName>
        <fullName evidence="2">Uncharacterized protein</fullName>
    </submittedName>
</protein>
<dbReference type="RefSeq" id="WP_120767691.1">
    <property type="nucleotide sequence ID" value="NZ_CP033169.1"/>
</dbReference>
<evidence type="ECO:0000256" key="1">
    <source>
        <dbReference type="SAM" id="Phobius"/>
    </source>
</evidence>
<keyword evidence="1" id="KW-0472">Membrane</keyword>
<feature type="transmembrane region" description="Helical" evidence="1">
    <location>
        <begin position="12"/>
        <end position="29"/>
    </location>
</feature>
<reference evidence="2 3" key="1">
    <citation type="submission" date="2018-10" db="EMBL/GenBank/DDBJ databases">
        <authorList>
            <person name="Zhang X."/>
        </authorList>
    </citation>
    <scope>NUCLEOTIDE SEQUENCE [LARGE SCALE GENOMIC DNA]</scope>
    <source>
        <strain evidence="2 3">SK-G1</strain>
    </source>
</reference>
<keyword evidence="3" id="KW-1185">Reference proteome</keyword>
<evidence type="ECO:0000313" key="2">
    <source>
        <dbReference type="EMBL" id="AYO30526.1"/>
    </source>
</evidence>
<proteinExistence type="predicted"/>
<organism evidence="2 3">
    <name type="scientific">Biomaibacter acetigenes</name>
    <dbReference type="NCBI Taxonomy" id="2316383"/>
    <lineage>
        <taxon>Bacteria</taxon>
        <taxon>Bacillati</taxon>
        <taxon>Bacillota</taxon>
        <taxon>Clostridia</taxon>
        <taxon>Thermosediminibacterales</taxon>
        <taxon>Tepidanaerobacteraceae</taxon>
        <taxon>Biomaibacter</taxon>
    </lineage>
</organism>